<proteinExistence type="inferred from homology"/>
<evidence type="ECO:0000313" key="2">
    <source>
        <dbReference type="EMBL" id="CAD8386425.1"/>
    </source>
</evidence>
<dbReference type="PANTHER" id="PTHR42964">
    <property type="entry name" value="ENOYL-COA HYDRATASE"/>
    <property type="match status" value="1"/>
</dbReference>
<dbReference type="InterPro" id="IPR001753">
    <property type="entry name" value="Enoyl-CoA_hydra/iso"/>
</dbReference>
<dbReference type="PANTHER" id="PTHR42964:SF1">
    <property type="entry name" value="POLYKETIDE BIOSYNTHESIS ENOYL-COA HYDRATASE PKSH-RELATED"/>
    <property type="match status" value="1"/>
</dbReference>
<organism evidence="2">
    <name type="scientific">Pyrodinium bahamense</name>
    <dbReference type="NCBI Taxonomy" id="73915"/>
    <lineage>
        <taxon>Eukaryota</taxon>
        <taxon>Sar</taxon>
        <taxon>Alveolata</taxon>
        <taxon>Dinophyceae</taxon>
        <taxon>Gonyaulacales</taxon>
        <taxon>Pyrocystaceae</taxon>
        <taxon>Pyrodinium</taxon>
    </lineage>
</organism>
<dbReference type="Pfam" id="PF00378">
    <property type="entry name" value="ECH_1"/>
    <property type="match status" value="1"/>
</dbReference>
<dbReference type="EMBL" id="HBEG01049402">
    <property type="protein sequence ID" value="CAD8386425.1"/>
    <property type="molecule type" value="Transcribed_RNA"/>
</dbReference>
<dbReference type="AlphaFoldDB" id="A0A7S0B899"/>
<dbReference type="SUPFAM" id="SSF52096">
    <property type="entry name" value="ClpP/crotonase"/>
    <property type="match status" value="1"/>
</dbReference>
<evidence type="ECO:0000256" key="1">
    <source>
        <dbReference type="ARBA" id="ARBA00005254"/>
    </source>
</evidence>
<name>A0A7S0B899_9DINO</name>
<dbReference type="Gene3D" id="3.90.226.10">
    <property type="entry name" value="2-enoyl-CoA Hydratase, Chain A, domain 1"/>
    <property type="match status" value="1"/>
</dbReference>
<dbReference type="InterPro" id="IPR051683">
    <property type="entry name" value="Enoyl-CoA_Hydratase/Isomerase"/>
</dbReference>
<dbReference type="InterPro" id="IPR029045">
    <property type="entry name" value="ClpP/crotonase-like_dom_sf"/>
</dbReference>
<dbReference type="InterPro" id="IPR014748">
    <property type="entry name" value="Enoyl-CoA_hydra_C"/>
</dbReference>
<protein>
    <submittedName>
        <fullName evidence="2">Uncharacterized protein</fullName>
    </submittedName>
</protein>
<reference evidence="2" key="1">
    <citation type="submission" date="2021-01" db="EMBL/GenBank/DDBJ databases">
        <authorList>
            <person name="Corre E."/>
            <person name="Pelletier E."/>
            <person name="Niang G."/>
            <person name="Scheremetjew M."/>
            <person name="Finn R."/>
            <person name="Kale V."/>
            <person name="Holt S."/>
            <person name="Cochrane G."/>
            <person name="Meng A."/>
            <person name="Brown T."/>
            <person name="Cohen L."/>
        </authorList>
    </citation>
    <scope>NUCLEOTIDE SEQUENCE</scope>
    <source>
        <strain evidence="2">Pbaha01</strain>
    </source>
</reference>
<dbReference type="Gene3D" id="1.10.12.10">
    <property type="entry name" value="Lyase 2-enoyl-coa Hydratase, Chain A, domain 2"/>
    <property type="match status" value="1"/>
</dbReference>
<sequence>MSVPFPMIDPDDPMFKGRTWEQVEAILDESDQYTSSIQGLNEDREEPRGPTFTSPCKPLYSTFPWEEQVAPFEKKATCTAKNWTHTCLSYTIGKQAATLKFTKGTGNNTIDPTMLDALQDAIMDLQDQGDVRVVVLRSEGKLFSNGFDPKYLMSESNMTEQEIVTIQLQFAKILYFLQKLPQLTIALVQGSAMGAAVGLVCACDLVISAKGAFYAMSETKLGAVATTSIPYITRRITYIKNVYQLLLAGASLSAETAKDYGIVNEVVDDEKGLQAECQSLCNKMTLCAPGAVAATKEVVMNTVGVPPSSFMLNYVAGVMVDVRRGPEAKAGIEAIQSKRKPVWAEVPIVA</sequence>
<accession>A0A7S0B899</accession>
<comment type="similarity">
    <text evidence="1">Belongs to the enoyl-CoA hydratase/isomerase family.</text>
</comment>
<gene>
    <name evidence="2" type="ORF">PBAH0796_LOCUS30113</name>
</gene>
<dbReference type="CDD" id="cd06558">
    <property type="entry name" value="crotonase-like"/>
    <property type="match status" value="1"/>
</dbReference>